<dbReference type="InterPro" id="IPR046703">
    <property type="entry name" value="DUF6776"/>
</dbReference>
<dbReference type="AlphaFoldDB" id="A4BAH1"/>
<sequence length="252" mass="28353">MKKVKGTPVTNYVARPYHPARRRLLALVGLVLVGLMVYSAYWYGEQVGVGQETRLLLERNELRAELRDRTEQLESLRQRVAVLETASFVDKEANDGVRQLNRELSDRIAELEEEIALYQGIMSPSVNSAGLTIQEVNLTTTPSDNRYRFKVMLTQVGNNSTYLRGFVGINVLGVANGEATAFPLKDLSEDISDVDIKFRYRYFQDFTGELVLPEGFTPDQIQVVAQSVGDKAARVERAYNWSDLENGNNVGQ</sequence>
<dbReference type="Pfam" id="PF20567">
    <property type="entry name" value="DUF6776"/>
    <property type="match status" value="1"/>
</dbReference>
<feature type="transmembrane region" description="Helical" evidence="2">
    <location>
        <begin position="24"/>
        <end position="44"/>
    </location>
</feature>
<comment type="caution">
    <text evidence="3">The sequence shown here is derived from an EMBL/GenBank/DDBJ whole genome shotgun (WGS) entry which is preliminary data.</text>
</comment>
<dbReference type="OrthoDB" id="7056878at2"/>
<dbReference type="HOGENOM" id="CLU_080432_1_0_6"/>
<evidence type="ECO:0000313" key="4">
    <source>
        <dbReference type="Proteomes" id="UP000005953"/>
    </source>
</evidence>
<protein>
    <submittedName>
        <fullName evidence="3">Uncharacterized protein</fullName>
    </submittedName>
</protein>
<accession>A4BAH1</accession>
<proteinExistence type="predicted"/>
<organism evidence="3 4">
    <name type="scientific">Reinekea blandensis MED297</name>
    <dbReference type="NCBI Taxonomy" id="314283"/>
    <lineage>
        <taxon>Bacteria</taxon>
        <taxon>Pseudomonadati</taxon>
        <taxon>Pseudomonadota</taxon>
        <taxon>Gammaproteobacteria</taxon>
        <taxon>Oceanospirillales</taxon>
        <taxon>Saccharospirillaceae</taxon>
        <taxon>Reinekea</taxon>
    </lineage>
</organism>
<evidence type="ECO:0000256" key="1">
    <source>
        <dbReference type="SAM" id="Coils"/>
    </source>
</evidence>
<name>A4BAH1_9GAMM</name>
<gene>
    <name evidence="3" type="ORF">MED297_10466</name>
</gene>
<keyword evidence="2" id="KW-0472">Membrane</keyword>
<dbReference type="RefSeq" id="WP_008041528.1">
    <property type="nucleotide sequence ID" value="NZ_CH724149.1"/>
</dbReference>
<keyword evidence="4" id="KW-1185">Reference proteome</keyword>
<keyword evidence="2" id="KW-1133">Transmembrane helix</keyword>
<dbReference type="STRING" id="314283.MED297_10466"/>
<feature type="coiled-coil region" evidence="1">
    <location>
        <begin position="59"/>
        <end position="121"/>
    </location>
</feature>
<keyword evidence="2" id="KW-0812">Transmembrane</keyword>
<keyword evidence="1" id="KW-0175">Coiled coil</keyword>
<dbReference type="Proteomes" id="UP000005953">
    <property type="component" value="Unassembled WGS sequence"/>
</dbReference>
<evidence type="ECO:0000313" key="3">
    <source>
        <dbReference type="EMBL" id="EAR10927.1"/>
    </source>
</evidence>
<reference evidence="3 4" key="1">
    <citation type="submission" date="2006-02" db="EMBL/GenBank/DDBJ databases">
        <authorList>
            <person name="Pinhassi J."/>
            <person name="Pedros-Alio C."/>
            <person name="Ferriera S."/>
            <person name="Johnson J."/>
            <person name="Kravitz S."/>
            <person name="Halpern A."/>
            <person name="Remington K."/>
            <person name="Beeson K."/>
            <person name="Tran B."/>
            <person name="Rogers Y.-H."/>
            <person name="Friedman R."/>
            <person name="Venter J.C."/>
        </authorList>
    </citation>
    <scope>NUCLEOTIDE SEQUENCE [LARGE SCALE GENOMIC DNA]</scope>
    <source>
        <strain evidence="3 4">MED297</strain>
    </source>
</reference>
<dbReference type="EMBL" id="AAOE01000002">
    <property type="protein sequence ID" value="EAR10927.1"/>
    <property type="molecule type" value="Genomic_DNA"/>
</dbReference>
<evidence type="ECO:0000256" key="2">
    <source>
        <dbReference type="SAM" id="Phobius"/>
    </source>
</evidence>